<feature type="compositionally biased region" description="Basic and acidic residues" evidence="1">
    <location>
        <begin position="1"/>
        <end position="13"/>
    </location>
</feature>
<keyword evidence="2" id="KW-0812">Transmembrane</keyword>
<proteinExistence type="predicted"/>
<comment type="caution">
    <text evidence="4">The sequence shown here is derived from an EMBL/GenBank/DDBJ whole genome shotgun (WGS) entry which is preliminary data.</text>
</comment>
<name>A0ABT6WT69_9ACTN</name>
<keyword evidence="2" id="KW-0472">Membrane</keyword>
<evidence type="ECO:0008006" key="6">
    <source>
        <dbReference type="Google" id="ProtNLM"/>
    </source>
</evidence>
<evidence type="ECO:0000256" key="1">
    <source>
        <dbReference type="SAM" id="MobiDB-lite"/>
    </source>
</evidence>
<feature type="transmembrane region" description="Helical" evidence="2">
    <location>
        <begin position="49"/>
        <end position="66"/>
    </location>
</feature>
<feature type="region of interest" description="Disordered" evidence="1">
    <location>
        <begin position="232"/>
        <end position="298"/>
    </location>
</feature>
<evidence type="ECO:0000313" key="5">
    <source>
        <dbReference type="Proteomes" id="UP001241758"/>
    </source>
</evidence>
<evidence type="ECO:0000313" key="4">
    <source>
        <dbReference type="EMBL" id="MDI6102942.1"/>
    </source>
</evidence>
<protein>
    <recommendedName>
        <fullName evidence="6">Secreted protein</fullName>
    </recommendedName>
</protein>
<reference evidence="4 5" key="1">
    <citation type="submission" date="2023-05" db="EMBL/GenBank/DDBJ databases">
        <title>Actinoplanes sp. NEAU-A12 genome sequencing.</title>
        <authorList>
            <person name="Wang Z.-S."/>
        </authorList>
    </citation>
    <scope>NUCLEOTIDE SEQUENCE [LARGE SCALE GENOMIC DNA]</scope>
    <source>
        <strain evidence="4 5">NEAU-A12</strain>
    </source>
</reference>
<sequence length="339" mass="34699">MTGREVERDERTASRSSAITRGGSPLMPSHSQGAERRPERRAGHTGSRWLLRALVIGGLAGVAWLLTGSAAHAADQGDEPSGSLLGPVPQFATETELLEAAVQPPESTPKNHRPHAVTSILTAPEQVLSGPVAMLDEVLLDEVAHDGSAIDAKTAGVPRRTATPSPRASGGTADDGTLPVSAGTVAEPVFELPAEISPEIPVADDVTTPAGTELEQPEEPAVTPARVAKVAARAGVTPARKAKIQSRSRVHRHIPAARPASETARDDVPGDDGPVSRRMNLGAVSGIPAGGPGASAEAGPMAVLPARLANGAVDDHRLPLAAGVAARRNDAEAPTVSPD</sequence>
<feature type="compositionally biased region" description="Basic residues" evidence="1">
    <location>
        <begin position="240"/>
        <end position="255"/>
    </location>
</feature>
<dbReference type="RefSeq" id="WP_282759021.1">
    <property type="nucleotide sequence ID" value="NZ_JASCTH010000006.1"/>
</dbReference>
<dbReference type="Proteomes" id="UP001241758">
    <property type="component" value="Unassembled WGS sequence"/>
</dbReference>
<organism evidence="4 5">
    <name type="scientific">Actinoplanes sandaracinus</name>
    <dbReference type="NCBI Taxonomy" id="3045177"/>
    <lineage>
        <taxon>Bacteria</taxon>
        <taxon>Bacillati</taxon>
        <taxon>Actinomycetota</taxon>
        <taxon>Actinomycetes</taxon>
        <taxon>Micromonosporales</taxon>
        <taxon>Micromonosporaceae</taxon>
        <taxon>Actinoplanes</taxon>
    </lineage>
</organism>
<evidence type="ECO:0000256" key="2">
    <source>
        <dbReference type="SAM" id="Phobius"/>
    </source>
</evidence>
<feature type="region of interest" description="Disordered" evidence="1">
    <location>
        <begin position="1"/>
        <end position="45"/>
    </location>
</feature>
<gene>
    <name evidence="3" type="ORF">QLQ12_10600</name>
    <name evidence="4" type="ORF">QLQ12_30430</name>
</gene>
<keyword evidence="2" id="KW-1133">Transmembrane helix</keyword>
<dbReference type="EMBL" id="JASCTH010000006">
    <property type="protein sequence ID" value="MDI6099047.1"/>
    <property type="molecule type" value="Genomic_DNA"/>
</dbReference>
<keyword evidence="5" id="KW-1185">Reference proteome</keyword>
<feature type="compositionally biased region" description="Basic and acidic residues" evidence="1">
    <location>
        <begin position="33"/>
        <end position="42"/>
    </location>
</feature>
<feature type="region of interest" description="Disordered" evidence="1">
    <location>
        <begin position="151"/>
        <end position="179"/>
    </location>
</feature>
<evidence type="ECO:0000313" key="3">
    <source>
        <dbReference type="EMBL" id="MDI6099047.1"/>
    </source>
</evidence>
<dbReference type="EMBL" id="JASCTH010000022">
    <property type="protein sequence ID" value="MDI6102942.1"/>
    <property type="molecule type" value="Genomic_DNA"/>
</dbReference>
<accession>A0ABT6WT69</accession>